<gene>
    <name evidence="3" type="ORF">METZ01_LOCUS211734</name>
</gene>
<name>A0A382F7F1_9ZZZZ</name>
<sequence length="271" mass="29921">MSESNVALAMEDEPYQRPSVLVVGGTGHVGAALSNFLLNRNHPVAAASRSSHLVFESPKISRVLLDITDTTDTTPLPGSSMAVICPWINEPDKADPQWMLHLLRRLAEAGLRSAFYFSTMWVYGTQLTGLLTESTTASPTSSYGAAHLKNEDLLAEYGTQMGLDVSVLRMANLIGPDPFYRFRDNISFAHELVEMATRDRAIVLKSPPSTPRNLLTRTLLHHDLEPLLNREVVEGRFEIFNFGSGATSTMTKLAQEIAQLVQHYDGKPVRV</sequence>
<evidence type="ECO:0000313" key="3">
    <source>
        <dbReference type="EMBL" id="SVB58880.1"/>
    </source>
</evidence>
<dbReference type="Pfam" id="PF01370">
    <property type="entry name" value="Epimerase"/>
    <property type="match status" value="1"/>
</dbReference>
<reference evidence="3" key="1">
    <citation type="submission" date="2018-05" db="EMBL/GenBank/DDBJ databases">
        <authorList>
            <person name="Lanie J.A."/>
            <person name="Ng W.-L."/>
            <person name="Kazmierczak K.M."/>
            <person name="Andrzejewski T.M."/>
            <person name="Davidsen T.M."/>
            <person name="Wayne K.J."/>
            <person name="Tettelin H."/>
            <person name="Glass J.I."/>
            <person name="Rusch D."/>
            <person name="Podicherti R."/>
            <person name="Tsui H.-C.T."/>
            <person name="Winkler M.E."/>
        </authorList>
    </citation>
    <scope>NUCLEOTIDE SEQUENCE</scope>
</reference>
<feature type="domain" description="NAD-dependent epimerase/dehydratase" evidence="2">
    <location>
        <begin position="20"/>
        <end position="182"/>
    </location>
</feature>
<evidence type="ECO:0000259" key="2">
    <source>
        <dbReference type="Pfam" id="PF01370"/>
    </source>
</evidence>
<dbReference type="SUPFAM" id="SSF51735">
    <property type="entry name" value="NAD(P)-binding Rossmann-fold domains"/>
    <property type="match status" value="1"/>
</dbReference>
<dbReference type="InterPro" id="IPR001509">
    <property type="entry name" value="Epimerase_deHydtase"/>
</dbReference>
<dbReference type="CDD" id="cd08946">
    <property type="entry name" value="SDR_e"/>
    <property type="match status" value="1"/>
</dbReference>
<comment type="similarity">
    <text evidence="1">Belongs to the NAD(P)-dependent epimerase/dehydratase family.</text>
</comment>
<evidence type="ECO:0000256" key="1">
    <source>
        <dbReference type="ARBA" id="ARBA00007637"/>
    </source>
</evidence>
<accession>A0A382F7F1</accession>
<dbReference type="Gene3D" id="3.40.50.720">
    <property type="entry name" value="NAD(P)-binding Rossmann-like Domain"/>
    <property type="match status" value="1"/>
</dbReference>
<organism evidence="3">
    <name type="scientific">marine metagenome</name>
    <dbReference type="NCBI Taxonomy" id="408172"/>
    <lineage>
        <taxon>unclassified sequences</taxon>
        <taxon>metagenomes</taxon>
        <taxon>ecological metagenomes</taxon>
    </lineage>
</organism>
<feature type="non-terminal residue" evidence="3">
    <location>
        <position position="271"/>
    </location>
</feature>
<proteinExistence type="inferred from homology"/>
<dbReference type="EMBL" id="UINC01048399">
    <property type="protein sequence ID" value="SVB58880.1"/>
    <property type="molecule type" value="Genomic_DNA"/>
</dbReference>
<dbReference type="AlphaFoldDB" id="A0A382F7F1"/>
<dbReference type="PANTHER" id="PTHR43000">
    <property type="entry name" value="DTDP-D-GLUCOSE 4,6-DEHYDRATASE-RELATED"/>
    <property type="match status" value="1"/>
</dbReference>
<protein>
    <recommendedName>
        <fullName evidence="2">NAD-dependent epimerase/dehydratase domain-containing protein</fullName>
    </recommendedName>
</protein>
<dbReference type="InterPro" id="IPR036291">
    <property type="entry name" value="NAD(P)-bd_dom_sf"/>
</dbReference>